<protein>
    <submittedName>
        <fullName evidence="1">Uncharacterized protein</fullName>
    </submittedName>
</protein>
<proteinExistence type="predicted"/>
<dbReference type="Proteomes" id="UP000014073">
    <property type="component" value="Unassembled WGS sequence"/>
</dbReference>
<organism evidence="1 2">
    <name type="scientific">Phocaeicola coprophilus DSM 18228 = JCM 13818</name>
    <dbReference type="NCBI Taxonomy" id="547042"/>
    <lineage>
        <taxon>Bacteria</taxon>
        <taxon>Pseudomonadati</taxon>
        <taxon>Bacteroidota</taxon>
        <taxon>Bacteroidia</taxon>
        <taxon>Bacteroidales</taxon>
        <taxon>Bacteroidaceae</taxon>
        <taxon>Phocaeicola</taxon>
    </lineage>
</organism>
<reference evidence="1 2" key="1">
    <citation type="submission" date="2008-12" db="EMBL/GenBank/DDBJ databases">
        <authorList>
            <person name="Fulton L."/>
            <person name="Clifton S."/>
            <person name="Fulton B."/>
            <person name="Xu J."/>
            <person name="Minx P."/>
            <person name="Pepin K.H."/>
            <person name="Johnson M."/>
            <person name="Bhonagiri V."/>
            <person name="Nash W.E."/>
            <person name="Mardis E.R."/>
            <person name="Wilson R.K."/>
        </authorList>
    </citation>
    <scope>NUCLEOTIDE SEQUENCE [LARGE SCALE GENOMIC DNA]</scope>
    <source>
        <strain evidence="1 2">DSM 18228</strain>
    </source>
</reference>
<dbReference type="GeneID" id="78406843"/>
<dbReference type="RefSeq" id="WP_008142023.1">
    <property type="nucleotide sequence ID" value="NZ_EQ973637.1"/>
</dbReference>
<accession>S0F866</accession>
<sequence>MISIKGRGINASLKVVNAKPNDLKEYQEELQEAEYGVGMQQ</sequence>
<keyword evidence="2" id="KW-1185">Reference proteome</keyword>
<dbReference type="EMBL" id="ACBW01000106">
    <property type="protein sequence ID" value="EEF75957.1"/>
    <property type="molecule type" value="Genomic_DNA"/>
</dbReference>
<evidence type="ECO:0000313" key="2">
    <source>
        <dbReference type="Proteomes" id="UP000014073"/>
    </source>
</evidence>
<name>S0F866_9BACT</name>
<comment type="caution">
    <text evidence="1">The sequence shown here is derived from an EMBL/GenBank/DDBJ whole genome shotgun (WGS) entry which is preliminary data.</text>
</comment>
<evidence type="ECO:0000313" key="1">
    <source>
        <dbReference type="EMBL" id="EEF75957.1"/>
    </source>
</evidence>
<gene>
    <name evidence="1" type="ORF">BACCOPRO_01451</name>
</gene>
<dbReference type="HOGENOM" id="CLU_3265535_0_0_10"/>
<dbReference type="AlphaFoldDB" id="S0F866"/>